<keyword evidence="2" id="KW-1185">Reference proteome</keyword>
<evidence type="ECO:0000313" key="2">
    <source>
        <dbReference type="Proteomes" id="UP000053257"/>
    </source>
</evidence>
<protein>
    <submittedName>
        <fullName evidence="1">Uncharacterized protein</fullName>
    </submittedName>
</protein>
<name>A0A0C3RR66_PHLG1</name>
<reference evidence="1 2" key="1">
    <citation type="journal article" date="2014" name="PLoS Genet.">
        <title>Analysis of the Phlebiopsis gigantea genome, transcriptome and secretome provides insight into its pioneer colonization strategies of wood.</title>
        <authorList>
            <person name="Hori C."/>
            <person name="Ishida T."/>
            <person name="Igarashi K."/>
            <person name="Samejima M."/>
            <person name="Suzuki H."/>
            <person name="Master E."/>
            <person name="Ferreira P."/>
            <person name="Ruiz-Duenas F.J."/>
            <person name="Held B."/>
            <person name="Canessa P."/>
            <person name="Larrondo L.F."/>
            <person name="Schmoll M."/>
            <person name="Druzhinina I.S."/>
            <person name="Kubicek C.P."/>
            <person name="Gaskell J.A."/>
            <person name="Kersten P."/>
            <person name="St John F."/>
            <person name="Glasner J."/>
            <person name="Sabat G."/>
            <person name="Splinter BonDurant S."/>
            <person name="Syed K."/>
            <person name="Yadav J."/>
            <person name="Mgbeahuruike A.C."/>
            <person name="Kovalchuk A."/>
            <person name="Asiegbu F.O."/>
            <person name="Lackner G."/>
            <person name="Hoffmeister D."/>
            <person name="Rencoret J."/>
            <person name="Gutierrez A."/>
            <person name="Sun H."/>
            <person name="Lindquist E."/>
            <person name="Barry K."/>
            <person name="Riley R."/>
            <person name="Grigoriev I.V."/>
            <person name="Henrissat B."/>
            <person name="Kues U."/>
            <person name="Berka R.M."/>
            <person name="Martinez A.T."/>
            <person name="Covert S.F."/>
            <person name="Blanchette R.A."/>
            <person name="Cullen D."/>
        </authorList>
    </citation>
    <scope>NUCLEOTIDE SEQUENCE [LARGE SCALE GENOMIC DNA]</scope>
    <source>
        <strain evidence="1 2">11061_1 CR5-6</strain>
    </source>
</reference>
<accession>A0A0C3RR66</accession>
<gene>
    <name evidence="1" type="ORF">PHLGIDRAFT_16513</name>
</gene>
<dbReference type="HOGENOM" id="CLU_1031003_0_0_1"/>
<sequence length="270" mass="30653">MSTQQPPCYHFFVPYLASNVSVNFNLPPLSSWGDQSQGNSGEVCRGLNVQGCNGKPPDQRPLYVYSVFPNTISAIEYYPVGATVVLWQYQDHSLTRTSKLRDTDHYISWFKASGTVPLHYPPLLPEDCEPVTGDLFLFCNLVVEGSGRYRMWQWEDHQGRCGWYSLKIGCKRTFDRHGRDQSLKQWLAIGVTTAMDGKMRQVRMLGVEFQHYCEQAVHNPSERHPEHKAVPQTSGGSPLVCGGDQLLRVPHREELFDRRGRVTNPPSLAL</sequence>
<evidence type="ECO:0000313" key="1">
    <source>
        <dbReference type="EMBL" id="KIP02486.1"/>
    </source>
</evidence>
<proteinExistence type="predicted"/>
<organism evidence="1 2">
    <name type="scientific">Phlebiopsis gigantea (strain 11061_1 CR5-6)</name>
    <name type="common">White-rot fungus</name>
    <name type="synonym">Peniophora gigantea</name>
    <dbReference type="NCBI Taxonomy" id="745531"/>
    <lineage>
        <taxon>Eukaryota</taxon>
        <taxon>Fungi</taxon>
        <taxon>Dikarya</taxon>
        <taxon>Basidiomycota</taxon>
        <taxon>Agaricomycotina</taxon>
        <taxon>Agaricomycetes</taxon>
        <taxon>Polyporales</taxon>
        <taxon>Phanerochaetaceae</taxon>
        <taxon>Phlebiopsis</taxon>
    </lineage>
</organism>
<dbReference type="EMBL" id="KN840672">
    <property type="protein sequence ID" value="KIP02486.1"/>
    <property type="molecule type" value="Genomic_DNA"/>
</dbReference>
<dbReference type="Proteomes" id="UP000053257">
    <property type="component" value="Unassembled WGS sequence"/>
</dbReference>
<dbReference type="AlphaFoldDB" id="A0A0C3RR66"/>